<dbReference type="PRINTS" id="PR00032">
    <property type="entry name" value="HTHARAC"/>
</dbReference>
<accession>E6VED9</accession>
<dbReference type="BioCyc" id="RPAL652103:RPDX1_RS06155-MONOMER"/>
<evidence type="ECO:0000256" key="1">
    <source>
        <dbReference type="ARBA" id="ARBA00023015"/>
    </source>
</evidence>
<reference evidence="5" key="1">
    <citation type="submission" date="2010-12" db="EMBL/GenBank/DDBJ databases">
        <title>Complete sequence of Rhodopseudomonas palustris DX-1.</title>
        <authorList>
            <consortium name="US DOE Joint Genome Institute"/>
            <person name="Lucas S."/>
            <person name="Copeland A."/>
            <person name="Lapidus A."/>
            <person name="Cheng J.-F."/>
            <person name="Goodwin L."/>
            <person name="Pitluck S."/>
            <person name="Misra M."/>
            <person name="Chertkov O."/>
            <person name="Detter J.C."/>
            <person name="Han C."/>
            <person name="Tapia R."/>
            <person name="Land M."/>
            <person name="Hauser L."/>
            <person name="Kyrpides N."/>
            <person name="Ivanova N."/>
            <person name="Ovchinnikova G."/>
            <person name="Logan B."/>
            <person name="Oda Y."/>
            <person name="Harwood C."/>
            <person name="Woyke T."/>
        </authorList>
    </citation>
    <scope>NUCLEOTIDE SEQUENCE [LARGE SCALE GENOMIC DNA]</scope>
    <source>
        <strain evidence="5">DX-1</strain>
    </source>
</reference>
<dbReference type="PANTHER" id="PTHR46796">
    <property type="entry name" value="HTH-TYPE TRANSCRIPTIONAL ACTIVATOR RHAS-RELATED"/>
    <property type="match status" value="1"/>
</dbReference>
<dbReference type="eggNOG" id="COG4977">
    <property type="taxonomic scope" value="Bacteria"/>
</dbReference>
<dbReference type="GO" id="GO:0003700">
    <property type="term" value="F:DNA-binding transcription factor activity"/>
    <property type="evidence" value="ECO:0007669"/>
    <property type="project" value="InterPro"/>
</dbReference>
<evidence type="ECO:0000256" key="3">
    <source>
        <dbReference type="ARBA" id="ARBA00023163"/>
    </source>
</evidence>
<dbReference type="AlphaFoldDB" id="E6VED9"/>
<dbReference type="Pfam" id="PF12833">
    <property type="entry name" value="HTH_18"/>
    <property type="match status" value="1"/>
</dbReference>
<dbReference type="Gene3D" id="1.10.10.60">
    <property type="entry name" value="Homeodomain-like"/>
    <property type="match status" value="2"/>
</dbReference>
<dbReference type="InterPro" id="IPR050204">
    <property type="entry name" value="AraC_XylS_family_regulators"/>
</dbReference>
<dbReference type="PROSITE" id="PS00041">
    <property type="entry name" value="HTH_ARAC_FAMILY_1"/>
    <property type="match status" value="1"/>
</dbReference>
<dbReference type="InterPro" id="IPR018062">
    <property type="entry name" value="HTH_AraC-typ_CS"/>
</dbReference>
<dbReference type="PROSITE" id="PS01124">
    <property type="entry name" value="HTH_ARAC_FAMILY_2"/>
    <property type="match status" value="1"/>
</dbReference>
<dbReference type="GO" id="GO:0043565">
    <property type="term" value="F:sequence-specific DNA binding"/>
    <property type="evidence" value="ECO:0007669"/>
    <property type="project" value="InterPro"/>
</dbReference>
<name>E6VED9_RHOPX</name>
<dbReference type="HOGENOM" id="CLU_000445_88_4_5"/>
<dbReference type="InterPro" id="IPR009057">
    <property type="entry name" value="Homeodomain-like_sf"/>
</dbReference>
<dbReference type="SMART" id="SM00342">
    <property type="entry name" value="HTH_ARAC"/>
    <property type="match status" value="1"/>
</dbReference>
<dbReference type="InterPro" id="IPR020449">
    <property type="entry name" value="Tscrpt_reg_AraC-type_HTH"/>
</dbReference>
<gene>
    <name evidence="5" type="ordered locus">Rpdx1_1245</name>
</gene>
<evidence type="ECO:0000313" key="6">
    <source>
        <dbReference type="Proteomes" id="UP000001402"/>
    </source>
</evidence>
<dbReference type="Proteomes" id="UP000001402">
    <property type="component" value="Chromosome"/>
</dbReference>
<feature type="domain" description="HTH araC/xylS-type" evidence="4">
    <location>
        <begin position="196"/>
        <end position="294"/>
    </location>
</feature>
<evidence type="ECO:0000259" key="4">
    <source>
        <dbReference type="PROSITE" id="PS01124"/>
    </source>
</evidence>
<dbReference type="InterPro" id="IPR018060">
    <property type="entry name" value="HTH_AraC"/>
</dbReference>
<dbReference type="KEGG" id="rpx:Rpdx1_1245"/>
<keyword evidence="2" id="KW-0238">DNA-binding</keyword>
<sequence>MQLNPLLHAERVTGRRQSALIDLWSTTGFAAAVSEVTGPHIYEFGELPVPTVAITLYDVRRHVLMENGKVRRDAPVRSGRFRIGQPGRRVVVDAIPDTQWGKLLLLYLGEPLLKEVGTSFGSGPISLRDTAWDVDDPLLEASAKRLVEASDSGDRPNPLLAEQLAYTLALHLTDRYSAPRSGLAEPSVPLEAPVRDRIAEFVRSDLGAPITLAAMAEVAGMSPSCFIRSFKRSTGMTPHRFVVEQRVAAARRLLETSDLPIVEIALGVGFSSQSHFGVAFRQVTGESPARYRRLQCGRE</sequence>
<organism evidence="5 6">
    <name type="scientific">Rhodopseudomonas palustris (strain DX-1)</name>
    <dbReference type="NCBI Taxonomy" id="652103"/>
    <lineage>
        <taxon>Bacteria</taxon>
        <taxon>Pseudomonadati</taxon>
        <taxon>Pseudomonadota</taxon>
        <taxon>Alphaproteobacteria</taxon>
        <taxon>Hyphomicrobiales</taxon>
        <taxon>Nitrobacteraceae</taxon>
        <taxon>Rhodopseudomonas</taxon>
    </lineage>
</organism>
<evidence type="ECO:0000313" key="5">
    <source>
        <dbReference type="EMBL" id="ADU42870.1"/>
    </source>
</evidence>
<proteinExistence type="predicted"/>
<dbReference type="OrthoDB" id="9793400at2"/>
<keyword evidence="1" id="KW-0805">Transcription regulation</keyword>
<protein>
    <submittedName>
        <fullName evidence="5">Transcriptional regulator, AraC family</fullName>
    </submittedName>
</protein>
<dbReference type="EMBL" id="CP002418">
    <property type="protein sequence ID" value="ADU42870.1"/>
    <property type="molecule type" value="Genomic_DNA"/>
</dbReference>
<dbReference type="SUPFAM" id="SSF46689">
    <property type="entry name" value="Homeodomain-like"/>
    <property type="match status" value="2"/>
</dbReference>
<keyword evidence="3" id="KW-0804">Transcription</keyword>
<dbReference type="STRING" id="652103.Rpdx1_1245"/>
<evidence type="ECO:0000256" key="2">
    <source>
        <dbReference type="ARBA" id="ARBA00023125"/>
    </source>
</evidence>